<dbReference type="PANTHER" id="PTHR30069">
    <property type="entry name" value="TONB-DEPENDENT OUTER MEMBRANE RECEPTOR"/>
    <property type="match status" value="1"/>
</dbReference>
<dbReference type="InterPro" id="IPR039426">
    <property type="entry name" value="TonB-dep_rcpt-like"/>
</dbReference>
<keyword evidence="4" id="KW-0812">Transmembrane</keyword>
<keyword evidence="6 8" id="KW-0472">Membrane</keyword>
<dbReference type="PANTHER" id="PTHR30069:SF49">
    <property type="entry name" value="OUTER MEMBRANE PROTEIN C"/>
    <property type="match status" value="1"/>
</dbReference>
<dbReference type="Gene3D" id="2.40.170.20">
    <property type="entry name" value="TonB-dependent receptor, beta-barrel domain"/>
    <property type="match status" value="1"/>
</dbReference>
<protein>
    <submittedName>
        <fullName evidence="12">TonB-dependent receptor</fullName>
    </submittedName>
</protein>
<dbReference type="Pfam" id="PF07715">
    <property type="entry name" value="Plug"/>
    <property type="match status" value="1"/>
</dbReference>
<dbReference type="Pfam" id="PF00593">
    <property type="entry name" value="TonB_dep_Rec_b-barrel"/>
    <property type="match status" value="1"/>
</dbReference>
<keyword evidence="5 8" id="KW-0798">TonB box</keyword>
<keyword evidence="7" id="KW-0998">Cell outer membrane</keyword>
<reference evidence="13" key="1">
    <citation type="journal article" date="2019" name="Int. J. Syst. Evol. Microbiol.">
        <title>The Global Catalogue of Microorganisms (GCM) 10K type strain sequencing project: providing services to taxonomists for standard genome sequencing and annotation.</title>
        <authorList>
            <consortium name="The Broad Institute Genomics Platform"/>
            <consortium name="The Broad Institute Genome Sequencing Center for Infectious Disease"/>
            <person name="Wu L."/>
            <person name="Ma J."/>
        </authorList>
    </citation>
    <scope>NUCLEOTIDE SEQUENCE [LARGE SCALE GENOMIC DNA]</scope>
    <source>
        <strain evidence="13">CCM 7941</strain>
    </source>
</reference>
<feature type="signal peptide" evidence="9">
    <location>
        <begin position="1"/>
        <end position="39"/>
    </location>
</feature>
<dbReference type="InterPro" id="IPR000531">
    <property type="entry name" value="Beta-barrel_TonB"/>
</dbReference>
<comment type="caution">
    <text evidence="12">The sequence shown here is derived from an EMBL/GenBank/DDBJ whole genome shotgun (WGS) entry which is preliminary data.</text>
</comment>
<keyword evidence="3" id="KW-1134">Transmembrane beta strand</keyword>
<organism evidence="12 13">
    <name type="scientific">Camelimonas abortus</name>
    <dbReference type="NCBI Taxonomy" id="1017184"/>
    <lineage>
        <taxon>Bacteria</taxon>
        <taxon>Pseudomonadati</taxon>
        <taxon>Pseudomonadota</taxon>
        <taxon>Alphaproteobacteria</taxon>
        <taxon>Hyphomicrobiales</taxon>
        <taxon>Chelatococcaceae</taxon>
        <taxon>Camelimonas</taxon>
    </lineage>
</organism>
<feature type="domain" description="TonB-dependent receptor-like beta-barrel" evidence="10">
    <location>
        <begin position="265"/>
        <end position="699"/>
    </location>
</feature>
<dbReference type="InterPro" id="IPR036942">
    <property type="entry name" value="Beta-barrel_TonB_sf"/>
</dbReference>
<evidence type="ECO:0000256" key="7">
    <source>
        <dbReference type="ARBA" id="ARBA00023237"/>
    </source>
</evidence>
<evidence type="ECO:0000259" key="10">
    <source>
        <dbReference type="Pfam" id="PF00593"/>
    </source>
</evidence>
<dbReference type="RefSeq" id="WP_376830462.1">
    <property type="nucleotide sequence ID" value="NZ_JBHLWR010000006.1"/>
</dbReference>
<evidence type="ECO:0000259" key="11">
    <source>
        <dbReference type="Pfam" id="PF07715"/>
    </source>
</evidence>
<dbReference type="SUPFAM" id="SSF56935">
    <property type="entry name" value="Porins"/>
    <property type="match status" value="1"/>
</dbReference>
<proteinExistence type="inferred from homology"/>
<evidence type="ECO:0000256" key="8">
    <source>
        <dbReference type="RuleBase" id="RU003357"/>
    </source>
</evidence>
<name>A0ABV7LFJ8_9HYPH</name>
<gene>
    <name evidence="12" type="ORF">ACFOEX_09835</name>
</gene>
<comment type="similarity">
    <text evidence="8">Belongs to the TonB-dependent receptor family.</text>
</comment>
<keyword evidence="2" id="KW-0813">Transport</keyword>
<evidence type="ECO:0000256" key="9">
    <source>
        <dbReference type="SAM" id="SignalP"/>
    </source>
</evidence>
<evidence type="ECO:0000256" key="1">
    <source>
        <dbReference type="ARBA" id="ARBA00004571"/>
    </source>
</evidence>
<comment type="subcellular location">
    <subcellularLocation>
        <location evidence="1">Cell outer membrane</location>
        <topology evidence="1">Multi-pass membrane protein</topology>
    </subcellularLocation>
</comment>
<evidence type="ECO:0000313" key="13">
    <source>
        <dbReference type="Proteomes" id="UP001595536"/>
    </source>
</evidence>
<sequence length="746" mass="80275">MRTESHVTARRRRAPGARLRRLSAIPGSGVMLAALTAVAAAQGDHDHASRQQPPAAAAEAAALELPRIEVRGAPPPGVAAISGEEAFAAALVSANAADVLNNAPGAARWGGGGVSGLPAINGFAADRVQISLNGMLFGIFCPNEMNPPLSFVNPAMVAAATVHYGTAPVSLGGDYTGARVEVEAGAPVFGSGPGVKVSGRVSGGFRSNGDGRGVDADLSAATADASVRYVGGWSRARDYRDGAGRKVKSTLFEAQNHAITVARKFDSHLFAFQLGGQYIPDQAYPNQYMDMVSNRSLFGNARYAGDFDWGALEARAFASRVRHSMGFIAPDKNGAMPMDTRASDMGFAVKATWRAAAADTLRAGAELYRYRLDDWWNPVPGTMMGPDVFIAINNGRRARLGTFLEWERRLDSRWTLLAGLRNDTVWTGAGPVRGYNAMMYGADAAAFNSRSRARADVNLDGQAALRFQPDAVSTYELAFARKTRSPNLYERYAWSTGTMAMRMTGWFGDGNGYVGDPDLKPETAHTASFTAVWRDAAGRWRLRATPWFSHVVDYIDADRCAAAGCLAARRDNLTARNGFVYLRFANHDARLYGVNVDGQATLWDDAVWGRGVLRGQLSLTRGRRTDGVNLYQIMPVNAVIALDHAIGGWTASAELQLVGAKHLVSQVRNEVKTSAHALVNLRAGYKWEMLRFEAAVENLFDARYYKPLGGADLVNSRAYSPTGAAMWGLPVAGMGRTFSARLSVEF</sequence>
<evidence type="ECO:0000256" key="4">
    <source>
        <dbReference type="ARBA" id="ARBA00022692"/>
    </source>
</evidence>
<evidence type="ECO:0000256" key="2">
    <source>
        <dbReference type="ARBA" id="ARBA00022448"/>
    </source>
</evidence>
<feature type="domain" description="TonB-dependent receptor plug" evidence="11">
    <location>
        <begin position="93"/>
        <end position="177"/>
    </location>
</feature>
<feature type="chain" id="PRO_5045887891" evidence="9">
    <location>
        <begin position="40"/>
        <end position="746"/>
    </location>
</feature>
<evidence type="ECO:0000256" key="6">
    <source>
        <dbReference type="ARBA" id="ARBA00023136"/>
    </source>
</evidence>
<keyword evidence="9" id="KW-0732">Signal</keyword>
<evidence type="ECO:0000256" key="3">
    <source>
        <dbReference type="ARBA" id="ARBA00022452"/>
    </source>
</evidence>
<evidence type="ECO:0000313" key="12">
    <source>
        <dbReference type="EMBL" id="MFC3266651.1"/>
    </source>
</evidence>
<evidence type="ECO:0000256" key="5">
    <source>
        <dbReference type="ARBA" id="ARBA00023077"/>
    </source>
</evidence>
<dbReference type="InterPro" id="IPR012910">
    <property type="entry name" value="Plug_dom"/>
</dbReference>
<keyword evidence="12" id="KW-0675">Receptor</keyword>
<keyword evidence="13" id="KW-1185">Reference proteome</keyword>
<dbReference type="Proteomes" id="UP001595536">
    <property type="component" value="Unassembled WGS sequence"/>
</dbReference>
<dbReference type="EMBL" id="JBHRUV010000047">
    <property type="protein sequence ID" value="MFC3266651.1"/>
    <property type="molecule type" value="Genomic_DNA"/>
</dbReference>
<accession>A0ABV7LFJ8</accession>